<dbReference type="RefSeq" id="WP_198507142.1">
    <property type="nucleotide sequence ID" value="NZ_CP018799.1"/>
</dbReference>
<dbReference type="InterPro" id="IPR036366">
    <property type="entry name" value="PGBDSf"/>
</dbReference>
<dbReference type="EMBL" id="CP018799">
    <property type="protein sequence ID" value="ATX79641.1"/>
    <property type="molecule type" value="Genomic_DNA"/>
</dbReference>
<evidence type="ECO:0000313" key="3">
    <source>
        <dbReference type="Proteomes" id="UP000231701"/>
    </source>
</evidence>
<proteinExistence type="predicted"/>
<reference evidence="2 3" key="1">
    <citation type="submission" date="2016-12" db="EMBL/GenBank/DDBJ databases">
        <title>Isolation and genomic insights into novel planktonic Zetaproteobacteria from stratified waters of the Chesapeake Bay.</title>
        <authorList>
            <person name="McAllister S.M."/>
            <person name="Kato S."/>
            <person name="Chan C.S."/>
            <person name="Chiu B.K."/>
            <person name="Field E.K."/>
        </authorList>
    </citation>
    <scope>NUCLEOTIDE SEQUENCE [LARGE SCALE GENOMIC DNA]</scope>
    <source>
        <strain evidence="2 3">CP-5</strain>
    </source>
</reference>
<dbReference type="Pfam" id="PF01471">
    <property type="entry name" value="PG_binding_1"/>
    <property type="match status" value="1"/>
</dbReference>
<evidence type="ECO:0000259" key="1">
    <source>
        <dbReference type="Pfam" id="PF01471"/>
    </source>
</evidence>
<gene>
    <name evidence="2" type="ORF">Ga0123461_1222</name>
</gene>
<dbReference type="Gene3D" id="1.10.101.10">
    <property type="entry name" value="PGBD-like superfamily/PGBD"/>
    <property type="match status" value="1"/>
</dbReference>
<name>A0A2K8L1E9_MARES</name>
<dbReference type="SUPFAM" id="SSF47090">
    <property type="entry name" value="PGBD-like"/>
    <property type="match status" value="1"/>
</dbReference>
<feature type="domain" description="Peptidoglycan binding-like" evidence="1">
    <location>
        <begin position="10"/>
        <end position="65"/>
    </location>
</feature>
<keyword evidence="3" id="KW-1185">Reference proteome</keyword>
<dbReference type="InterPro" id="IPR002477">
    <property type="entry name" value="Peptidoglycan-bd-like"/>
</dbReference>
<sequence>MNKKLKMFMRGKGVSMLQELLQRMGYPMNDQPGIFGVSTRDAVKDFQSKKGLKTTGIVDEELLNMIRQNCGIQADTKRAVSESVPLPALGPVDQKQLEVITRLLIKKGIFSEDELRDEMSRPQPVRITQAPLV</sequence>
<dbReference type="AlphaFoldDB" id="A0A2K8L1E9"/>
<dbReference type="InterPro" id="IPR036365">
    <property type="entry name" value="PGBD-like_sf"/>
</dbReference>
<accession>A0A2K8L1E9</accession>
<evidence type="ECO:0000313" key="2">
    <source>
        <dbReference type="EMBL" id="ATX79641.1"/>
    </source>
</evidence>
<dbReference type="Proteomes" id="UP000231701">
    <property type="component" value="Chromosome"/>
</dbReference>
<dbReference type="KEGG" id="maes:Ga0123461_1222"/>
<organism evidence="2 3">
    <name type="scientific">Mariprofundus aestuarium</name>
    <dbReference type="NCBI Taxonomy" id="1921086"/>
    <lineage>
        <taxon>Bacteria</taxon>
        <taxon>Pseudomonadati</taxon>
        <taxon>Pseudomonadota</taxon>
        <taxon>Candidatius Mariprofundia</taxon>
        <taxon>Mariprofundales</taxon>
        <taxon>Mariprofundaceae</taxon>
        <taxon>Mariprofundus</taxon>
    </lineage>
</organism>
<protein>
    <submittedName>
        <fullName evidence="2">Peptidoglycan binding domain-containing protein</fullName>
    </submittedName>
</protein>